<dbReference type="STRING" id="1121290.CLAOCE_05710"/>
<comment type="caution">
    <text evidence="2">The sequence shown here is derived from an EMBL/GenBank/DDBJ whole genome shotgun (WGS) entry which is preliminary data.</text>
</comment>
<evidence type="ECO:0000313" key="3">
    <source>
        <dbReference type="Proteomes" id="UP000175744"/>
    </source>
</evidence>
<dbReference type="EMBL" id="LZFO01000006">
    <property type="protein sequence ID" value="OFI06985.1"/>
    <property type="molecule type" value="Genomic_DNA"/>
</dbReference>
<dbReference type="AlphaFoldDB" id="A0A1E8F0P1"/>
<accession>A0A1E8F0P1</accession>
<dbReference type="GO" id="GO:0003677">
    <property type="term" value="F:DNA binding"/>
    <property type="evidence" value="ECO:0007669"/>
    <property type="project" value="InterPro"/>
</dbReference>
<dbReference type="Gene3D" id="1.10.260.40">
    <property type="entry name" value="lambda repressor-like DNA-binding domains"/>
    <property type="match status" value="1"/>
</dbReference>
<dbReference type="RefSeq" id="WP_070109535.1">
    <property type="nucleotide sequence ID" value="NZ_LZFO01000006.1"/>
</dbReference>
<evidence type="ECO:0000259" key="1">
    <source>
        <dbReference type="PROSITE" id="PS50943"/>
    </source>
</evidence>
<dbReference type="InterPro" id="IPR001387">
    <property type="entry name" value="Cro/C1-type_HTH"/>
</dbReference>
<evidence type="ECO:0000313" key="2">
    <source>
        <dbReference type="EMBL" id="OFI06985.1"/>
    </source>
</evidence>
<name>A0A1E8F0P1_9CLOT</name>
<gene>
    <name evidence="2" type="ORF">CLOACE_05710</name>
</gene>
<dbReference type="OrthoDB" id="1912177at2"/>
<sequence>MLDGKKLREFRLKLGYTTQDVHNLTKDPRFQTSVSKSYLEELERGDKRNPSFDKIVVLSRILGCRLDDLVVRSN</sequence>
<dbReference type="PROSITE" id="PS50943">
    <property type="entry name" value="HTH_CROC1"/>
    <property type="match status" value="1"/>
</dbReference>
<dbReference type="Proteomes" id="UP000175744">
    <property type="component" value="Unassembled WGS sequence"/>
</dbReference>
<organism evidence="2 3">
    <name type="scientific">Clostridium acetireducens DSM 10703</name>
    <dbReference type="NCBI Taxonomy" id="1121290"/>
    <lineage>
        <taxon>Bacteria</taxon>
        <taxon>Bacillati</taxon>
        <taxon>Bacillota</taxon>
        <taxon>Clostridia</taxon>
        <taxon>Eubacteriales</taxon>
        <taxon>Clostridiaceae</taxon>
        <taxon>Clostridium</taxon>
    </lineage>
</organism>
<feature type="domain" description="HTH cro/C1-type" evidence="1">
    <location>
        <begin position="34"/>
        <end position="69"/>
    </location>
</feature>
<dbReference type="CDD" id="cd00093">
    <property type="entry name" value="HTH_XRE"/>
    <property type="match status" value="1"/>
</dbReference>
<protein>
    <submittedName>
        <fullName evidence="2">Helix-turn-helix domain protein</fullName>
    </submittedName>
</protein>
<dbReference type="SUPFAM" id="SSF47413">
    <property type="entry name" value="lambda repressor-like DNA-binding domains"/>
    <property type="match status" value="1"/>
</dbReference>
<dbReference type="PATRIC" id="fig|1121290.3.peg.580"/>
<dbReference type="InterPro" id="IPR010982">
    <property type="entry name" value="Lambda_DNA-bd_dom_sf"/>
</dbReference>
<dbReference type="Pfam" id="PF01381">
    <property type="entry name" value="HTH_3"/>
    <property type="match status" value="1"/>
</dbReference>
<keyword evidence="3" id="KW-1185">Reference proteome</keyword>
<proteinExistence type="predicted"/>
<reference evidence="2 3" key="1">
    <citation type="submission" date="2016-06" db="EMBL/GenBank/DDBJ databases">
        <title>Genome sequence of Clostridium acetireducens DSM 10703.</title>
        <authorList>
            <person name="Poehlein A."/>
            <person name="Fluechter S."/>
            <person name="Duerre P."/>
            <person name="Daniel R."/>
        </authorList>
    </citation>
    <scope>NUCLEOTIDE SEQUENCE [LARGE SCALE GENOMIC DNA]</scope>
    <source>
        <strain evidence="2 3">DSM 10703</strain>
    </source>
</reference>